<name>A0A176QAP1_9MICO</name>
<reference evidence="5" key="3">
    <citation type="submission" date="2019-11" db="EMBL/GenBank/DDBJ databases">
        <authorList>
            <person name="Zhao Q."/>
        </authorList>
    </citation>
    <scope>NUCLEOTIDE SEQUENCE</scope>
    <source>
        <strain evidence="5">M714</strain>
    </source>
</reference>
<dbReference type="Proteomes" id="UP000271708">
    <property type="component" value="Chromosome"/>
</dbReference>
<evidence type="ECO:0000313" key="4">
    <source>
        <dbReference type="EMBL" id="OAB86793.1"/>
    </source>
</evidence>
<evidence type="ECO:0000313" key="7">
    <source>
        <dbReference type="Proteomes" id="UP000271708"/>
    </source>
</evidence>
<dbReference type="PROSITE" id="PS51782">
    <property type="entry name" value="LYSM"/>
    <property type="match status" value="1"/>
</dbReference>
<dbReference type="AlphaFoldDB" id="A0A176QAP1"/>
<gene>
    <name evidence="4" type="ORF">AWH69_10180</name>
    <name evidence="5" type="ORF">EEW87_16625</name>
</gene>
<dbReference type="KEGG" id="jme:EEW87_16625"/>
<dbReference type="Gene3D" id="3.10.350.10">
    <property type="entry name" value="LysM domain"/>
    <property type="match status" value="1"/>
</dbReference>
<keyword evidence="2" id="KW-1133">Transmembrane helix</keyword>
<sequence>MSALTVQAPQHAARPSALRDPRRAERHLVSVPTGTDVPTELRVTRRGRLALTTIAVAALLALGTGIATAGGEAAAATTVTVEQGQTLSDVAASQMPGVPTSAAVSAIRSENALSTPFVHAGQELVIPTR</sequence>
<organism evidence="4 6">
    <name type="scientific">Janibacter melonis</name>
    <dbReference type="NCBI Taxonomy" id="262209"/>
    <lineage>
        <taxon>Bacteria</taxon>
        <taxon>Bacillati</taxon>
        <taxon>Actinomycetota</taxon>
        <taxon>Actinomycetes</taxon>
        <taxon>Micrococcales</taxon>
        <taxon>Intrasporangiaceae</taxon>
        <taxon>Janibacter</taxon>
    </lineage>
</organism>
<protein>
    <submittedName>
        <fullName evidence="5">LysM peptidoglycan-binding domain-containing protein</fullName>
    </submittedName>
</protein>
<dbReference type="STRING" id="262209.AWH69_10180"/>
<dbReference type="Pfam" id="PF01476">
    <property type="entry name" value="LysM"/>
    <property type="match status" value="1"/>
</dbReference>
<evidence type="ECO:0000256" key="2">
    <source>
        <dbReference type="SAM" id="Phobius"/>
    </source>
</evidence>
<reference evidence="4 6" key="1">
    <citation type="submission" date="2016-01" db="EMBL/GenBank/DDBJ databases">
        <title>Janibacter melonis strain CD11_4 genome sequencing and assembly.</title>
        <authorList>
            <person name="Nair G.R."/>
            <person name="Kaur G."/>
            <person name="Chander A.M."/>
            <person name="Mayilraj S."/>
        </authorList>
    </citation>
    <scope>NUCLEOTIDE SEQUENCE [LARGE SCALE GENOMIC DNA]</scope>
    <source>
        <strain evidence="4 6">CD11-4</strain>
    </source>
</reference>
<evidence type="ECO:0000256" key="1">
    <source>
        <dbReference type="SAM" id="MobiDB-lite"/>
    </source>
</evidence>
<keyword evidence="2" id="KW-0472">Membrane</keyword>
<dbReference type="GeneID" id="59161351"/>
<evidence type="ECO:0000259" key="3">
    <source>
        <dbReference type="PROSITE" id="PS51782"/>
    </source>
</evidence>
<proteinExistence type="predicted"/>
<feature type="transmembrane region" description="Helical" evidence="2">
    <location>
        <begin position="49"/>
        <end position="70"/>
    </location>
</feature>
<dbReference type="InterPro" id="IPR018392">
    <property type="entry name" value="LysM"/>
</dbReference>
<keyword evidence="6" id="KW-1185">Reference proteome</keyword>
<dbReference type="SMART" id="SM00257">
    <property type="entry name" value="LysM"/>
    <property type="match status" value="1"/>
</dbReference>
<dbReference type="RefSeq" id="WP_083968765.1">
    <property type="nucleotide sequence ID" value="NZ_BAAAKD010000013.1"/>
</dbReference>
<reference evidence="5 7" key="2">
    <citation type="submission" date="2019-09" db="EMBL/GenBank/DDBJ databases">
        <title>Complete Genome Sequence of Janibacter melonis M714 with both human health impact and industrial applications.</title>
        <authorList>
            <person name="Jin M."/>
            <person name="Zhao Q.R."/>
        </authorList>
    </citation>
    <scope>NUCLEOTIDE SEQUENCE [LARGE SCALE GENOMIC DNA]</scope>
    <source>
        <strain evidence="5 7">M714</strain>
    </source>
</reference>
<dbReference type="EMBL" id="CP044548">
    <property type="protein sequence ID" value="QGX08406.1"/>
    <property type="molecule type" value="Genomic_DNA"/>
</dbReference>
<dbReference type="InterPro" id="IPR036779">
    <property type="entry name" value="LysM_dom_sf"/>
</dbReference>
<dbReference type="Proteomes" id="UP000076976">
    <property type="component" value="Unassembled WGS sequence"/>
</dbReference>
<accession>A0A176QAP1</accession>
<evidence type="ECO:0000313" key="6">
    <source>
        <dbReference type="Proteomes" id="UP000076976"/>
    </source>
</evidence>
<feature type="region of interest" description="Disordered" evidence="1">
    <location>
        <begin position="1"/>
        <end position="25"/>
    </location>
</feature>
<feature type="domain" description="LysM" evidence="3">
    <location>
        <begin position="77"/>
        <end position="126"/>
    </location>
</feature>
<keyword evidence="2" id="KW-0812">Transmembrane</keyword>
<dbReference type="EMBL" id="LQZG01000003">
    <property type="protein sequence ID" value="OAB86793.1"/>
    <property type="molecule type" value="Genomic_DNA"/>
</dbReference>
<evidence type="ECO:0000313" key="5">
    <source>
        <dbReference type="EMBL" id="QGX08406.1"/>
    </source>
</evidence>